<feature type="compositionally biased region" description="Low complexity" evidence="1">
    <location>
        <begin position="48"/>
        <end position="60"/>
    </location>
</feature>
<gene>
    <name evidence="2" type="ORF">EYF80_028390</name>
</gene>
<name>A0A4Z2H8M4_9TELE</name>
<accession>A0A4Z2H8M4</accession>
<dbReference type="EMBL" id="SRLO01000316">
    <property type="protein sequence ID" value="TNN61373.1"/>
    <property type="molecule type" value="Genomic_DNA"/>
</dbReference>
<sequence length="60" mass="6251">MAAHLPISLSCSSESCLQVHTPTFRPQPPVGKPRPPAPPPGPAPRPRLPLLTRGPVDGAV</sequence>
<evidence type="ECO:0000313" key="3">
    <source>
        <dbReference type="Proteomes" id="UP000314294"/>
    </source>
</evidence>
<evidence type="ECO:0000256" key="1">
    <source>
        <dbReference type="SAM" id="MobiDB-lite"/>
    </source>
</evidence>
<organism evidence="2 3">
    <name type="scientific">Liparis tanakae</name>
    <name type="common">Tanaka's snailfish</name>
    <dbReference type="NCBI Taxonomy" id="230148"/>
    <lineage>
        <taxon>Eukaryota</taxon>
        <taxon>Metazoa</taxon>
        <taxon>Chordata</taxon>
        <taxon>Craniata</taxon>
        <taxon>Vertebrata</taxon>
        <taxon>Euteleostomi</taxon>
        <taxon>Actinopterygii</taxon>
        <taxon>Neopterygii</taxon>
        <taxon>Teleostei</taxon>
        <taxon>Neoteleostei</taxon>
        <taxon>Acanthomorphata</taxon>
        <taxon>Eupercaria</taxon>
        <taxon>Perciformes</taxon>
        <taxon>Cottioidei</taxon>
        <taxon>Cottales</taxon>
        <taxon>Liparidae</taxon>
        <taxon>Liparis</taxon>
    </lineage>
</organism>
<feature type="region of interest" description="Disordered" evidence="1">
    <location>
        <begin position="19"/>
        <end position="60"/>
    </location>
</feature>
<protein>
    <submittedName>
        <fullName evidence="2">Uncharacterized protein</fullName>
    </submittedName>
</protein>
<comment type="caution">
    <text evidence="2">The sequence shown here is derived from an EMBL/GenBank/DDBJ whole genome shotgun (WGS) entry which is preliminary data.</text>
</comment>
<keyword evidence="3" id="KW-1185">Reference proteome</keyword>
<feature type="compositionally biased region" description="Pro residues" evidence="1">
    <location>
        <begin position="25"/>
        <end position="47"/>
    </location>
</feature>
<reference evidence="2 3" key="1">
    <citation type="submission" date="2019-03" db="EMBL/GenBank/DDBJ databases">
        <title>First draft genome of Liparis tanakae, snailfish: a comprehensive survey of snailfish specific genes.</title>
        <authorList>
            <person name="Kim W."/>
            <person name="Song I."/>
            <person name="Jeong J.-H."/>
            <person name="Kim D."/>
            <person name="Kim S."/>
            <person name="Ryu S."/>
            <person name="Song J.Y."/>
            <person name="Lee S.K."/>
        </authorList>
    </citation>
    <scope>NUCLEOTIDE SEQUENCE [LARGE SCALE GENOMIC DNA]</scope>
    <source>
        <tissue evidence="2">Muscle</tissue>
    </source>
</reference>
<dbReference type="AlphaFoldDB" id="A0A4Z2H8M4"/>
<dbReference type="Proteomes" id="UP000314294">
    <property type="component" value="Unassembled WGS sequence"/>
</dbReference>
<evidence type="ECO:0000313" key="2">
    <source>
        <dbReference type="EMBL" id="TNN61373.1"/>
    </source>
</evidence>
<proteinExistence type="predicted"/>